<evidence type="ECO:0000256" key="8">
    <source>
        <dbReference type="ARBA" id="ARBA00022857"/>
    </source>
</evidence>
<evidence type="ECO:0000256" key="1">
    <source>
        <dbReference type="ARBA" id="ARBA00005044"/>
    </source>
</evidence>
<dbReference type="NCBIfam" id="TIGR00033">
    <property type="entry name" value="aroC"/>
    <property type="match status" value="1"/>
</dbReference>
<dbReference type="InterPro" id="IPR035904">
    <property type="entry name" value="Chorismate_synth_AroC_sf"/>
</dbReference>
<dbReference type="GO" id="GO:0005829">
    <property type="term" value="C:cytosol"/>
    <property type="evidence" value="ECO:0007669"/>
    <property type="project" value="TreeGrafter"/>
</dbReference>
<evidence type="ECO:0000256" key="5">
    <source>
        <dbReference type="ARBA" id="ARBA00022630"/>
    </source>
</evidence>
<comment type="function">
    <text evidence="11">Catalyzes the anti-1,4-elimination of the C-3 phosphate and the C-6 proR hydrogen from 5-enolpyruvylshikimate-3-phosphate (EPSP) to yield chorismate, which is the branch point compound that serves as the starting substrate for the three terminal pathways of aromatic amino acid biosynthesis. This reaction introduces a second double bond into the aromatic ring system.</text>
</comment>
<feature type="binding site" evidence="11">
    <location>
        <position position="53"/>
    </location>
    <ligand>
        <name>NADP(+)</name>
        <dbReference type="ChEBI" id="CHEBI:58349"/>
    </ligand>
</feature>
<dbReference type="PANTHER" id="PTHR21085">
    <property type="entry name" value="CHORISMATE SYNTHASE"/>
    <property type="match status" value="1"/>
</dbReference>
<evidence type="ECO:0000256" key="2">
    <source>
        <dbReference type="ARBA" id="ARBA00008014"/>
    </source>
</evidence>
<dbReference type="GO" id="GO:0009073">
    <property type="term" value="P:aromatic amino acid family biosynthetic process"/>
    <property type="evidence" value="ECO:0007669"/>
    <property type="project" value="UniProtKB-KW"/>
</dbReference>
<keyword evidence="5 11" id="KW-0285">Flavoprotein</keyword>
<dbReference type="HAMAP" id="MF_00300">
    <property type="entry name" value="Chorismate_synth"/>
    <property type="match status" value="1"/>
</dbReference>
<comment type="catalytic activity">
    <reaction evidence="11 12">
        <text>5-O-(1-carboxyvinyl)-3-phosphoshikimate = chorismate + phosphate</text>
        <dbReference type="Rhea" id="RHEA:21020"/>
        <dbReference type="ChEBI" id="CHEBI:29748"/>
        <dbReference type="ChEBI" id="CHEBI:43474"/>
        <dbReference type="ChEBI" id="CHEBI:57701"/>
        <dbReference type="EC" id="4.2.3.5"/>
    </reaction>
</comment>
<evidence type="ECO:0000256" key="10">
    <source>
        <dbReference type="ARBA" id="ARBA00023239"/>
    </source>
</evidence>
<comment type="similarity">
    <text evidence="2 11 12">Belongs to the chorismate synthase family.</text>
</comment>
<organism evidence="13 14">
    <name type="scientific">Candidatus Neomicrothrix subdominans</name>
    <dbReference type="NCBI Taxonomy" id="2954438"/>
    <lineage>
        <taxon>Bacteria</taxon>
        <taxon>Bacillati</taxon>
        <taxon>Actinomycetota</taxon>
        <taxon>Acidimicrobiia</taxon>
        <taxon>Acidimicrobiales</taxon>
        <taxon>Microthrixaceae</taxon>
        <taxon>Candidatus Neomicrothrix</taxon>
    </lineage>
</organism>
<dbReference type="AlphaFoldDB" id="A0A936NFX7"/>
<evidence type="ECO:0000256" key="11">
    <source>
        <dbReference type="HAMAP-Rule" id="MF_00300"/>
    </source>
</evidence>
<dbReference type="SUPFAM" id="SSF103263">
    <property type="entry name" value="Chorismate synthase, AroC"/>
    <property type="match status" value="1"/>
</dbReference>
<dbReference type="Proteomes" id="UP000727993">
    <property type="component" value="Unassembled WGS sequence"/>
</dbReference>
<dbReference type="FunFam" id="3.60.150.10:FF:000003">
    <property type="entry name" value="Chorismate synthase"/>
    <property type="match status" value="1"/>
</dbReference>
<comment type="subunit">
    <text evidence="11">Homotetramer.</text>
</comment>
<feature type="binding site" evidence="11">
    <location>
        <position position="291"/>
    </location>
    <ligand>
        <name>FMN</name>
        <dbReference type="ChEBI" id="CHEBI:58210"/>
    </ligand>
</feature>
<dbReference type="Pfam" id="PF01264">
    <property type="entry name" value="Chorismate_synt"/>
    <property type="match status" value="1"/>
</dbReference>
<keyword evidence="6 11" id="KW-0288">FMN</keyword>
<evidence type="ECO:0000256" key="12">
    <source>
        <dbReference type="RuleBase" id="RU000605"/>
    </source>
</evidence>
<dbReference type="Gene3D" id="3.60.150.10">
    <property type="entry name" value="Chorismate synthase AroC"/>
    <property type="match status" value="1"/>
</dbReference>
<gene>
    <name evidence="11 13" type="primary">aroC</name>
    <name evidence="13" type="ORF">IPN02_15715</name>
</gene>
<reference evidence="13 14" key="1">
    <citation type="submission" date="2020-10" db="EMBL/GenBank/DDBJ databases">
        <title>Connecting structure to function with the recovery of over 1000 high-quality activated sludge metagenome-assembled genomes encoding full-length rRNA genes using long-read sequencing.</title>
        <authorList>
            <person name="Singleton C.M."/>
            <person name="Petriglieri F."/>
            <person name="Kristensen J.M."/>
            <person name="Kirkegaard R.H."/>
            <person name="Michaelsen T.Y."/>
            <person name="Andersen M.H."/>
            <person name="Karst S.M."/>
            <person name="Dueholm M.S."/>
            <person name="Nielsen P.H."/>
            <person name="Albertsen M."/>
        </authorList>
    </citation>
    <scope>NUCLEOTIDE SEQUENCE [LARGE SCALE GENOMIC DNA]</scope>
    <source>
        <strain evidence="13">Lyne_18-Q3-R50-59_MAXAC.006</strain>
    </source>
</reference>
<dbReference type="NCBIfam" id="NF003793">
    <property type="entry name" value="PRK05382.1"/>
    <property type="match status" value="1"/>
</dbReference>
<comment type="caution">
    <text evidence="13">The sequence shown here is derived from an EMBL/GenBank/DDBJ whole genome shotgun (WGS) entry which is preliminary data.</text>
</comment>
<sequence>MSSTSGRLFRVTTFGESHGVGVGCIVDGCPPRLELDVAAVQADLDRRRPGQSRLVTQRQEADRVEILSGVAMEEEGDAVTLGTPIAMLVRNADQRPGAYGHMSDVYRPSHADYTYDAKYGVQAASGGGRASARETVGRVAAAGIARQLLAQGAGIEVLGWVSSVGDITAEVDPDRVTLADVEAGPTRCPDPEAAARIEAAINAARRDGDSLGGAVTCVARGVPAGLGDPVFDKLDATLATACMSLPAAKGFEVGSGFAGTTMTGRTHNDPFVPGADGRPDVAANRSGGIQGGISNGAPVICRVAFKPTATIGSVQDTVNRGNEAVKLAAKGRHDPCVLPRAVPLVEAAMLLCLADAWLAQRAVDVL</sequence>
<feature type="binding site" evidence="11">
    <location>
        <begin position="129"/>
        <end position="131"/>
    </location>
    <ligand>
        <name>FMN</name>
        <dbReference type="ChEBI" id="CHEBI:58210"/>
    </ligand>
</feature>
<dbReference type="PANTHER" id="PTHR21085:SF0">
    <property type="entry name" value="CHORISMATE SYNTHASE"/>
    <property type="match status" value="1"/>
</dbReference>
<proteinExistence type="inferred from homology"/>
<evidence type="ECO:0000256" key="4">
    <source>
        <dbReference type="ARBA" id="ARBA00022605"/>
    </source>
</evidence>
<keyword evidence="9 11" id="KW-0057">Aromatic amino acid biosynthesis</keyword>
<protein>
    <recommendedName>
        <fullName evidence="3 11">Chorismate synthase</fullName>
        <shortName evidence="11">CS</shortName>
        <ecNumber evidence="3 11">4.2.3.5</ecNumber>
    </recommendedName>
    <alternativeName>
        <fullName evidence="11">5-enolpyruvylshikimate-3-phosphate phospholyase</fullName>
    </alternativeName>
</protein>
<evidence type="ECO:0000313" key="13">
    <source>
        <dbReference type="EMBL" id="MBK9298251.1"/>
    </source>
</evidence>
<evidence type="ECO:0000256" key="7">
    <source>
        <dbReference type="ARBA" id="ARBA00022827"/>
    </source>
</evidence>
<dbReference type="GO" id="GO:0010181">
    <property type="term" value="F:FMN binding"/>
    <property type="evidence" value="ECO:0007669"/>
    <property type="project" value="TreeGrafter"/>
</dbReference>
<dbReference type="GO" id="GO:0008652">
    <property type="term" value="P:amino acid biosynthetic process"/>
    <property type="evidence" value="ECO:0007669"/>
    <property type="project" value="UniProtKB-KW"/>
</dbReference>
<dbReference type="GO" id="GO:0009423">
    <property type="term" value="P:chorismate biosynthetic process"/>
    <property type="evidence" value="ECO:0007669"/>
    <property type="project" value="UniProtKB-UniRule"/>
</dbReference>
<name>A0A936NFX7_9ACTN</name>
<dbReference type="PIRSF" id="PIRSF001456">
    <property type="entry name" value="Chorismate_synth"/>
    <property type="match status" value="1"/>
</dbReference>
<feature type="binding site" evidence="11">
    <location>
        <position position="47"/>
    </location>
    <ligand>
        <name>NADP(+)</name>
        <dbReference type="ChEBI" id="CHEBI:58349"/>
    </ligand>
</feature>
<keyword evidence="8 11" id="KW-0521">NADP</keyword>
<feature type="binding site" evidence="11">
    <location>
        <begin position="306"/>
        <end position="310"/>
    </location>
    <ligand>
        <name>FMN</name>
        <dbReference type="ChEBI" id="CHEBI:58210"/>
    </ligand>
</feature>
<accession>A0A936NFX7</accession>
<keyword evidence="4 11" id="KW-0028">Amino-acid biosynthesis</keyword>
<dbReference type="InterPro" id="IPR000453">
    <property type="entry name" value="Chorismate_synth"/>
</dbReference>
<dbReference type="InterPro" id="IPR020541">
    <property type="entry name" value="Chorismate_synthase_CS"/>
</dbReference>
<comment type="cofactor">
    <cofactor evidence="11 12">
        <name>FMNH2</name>
        <dbReference type="ChEBI" id="CHEBI:57618"/>
    </cofactor>
    <text evidence="11 12">Reduced FMN (FMNH(2)).</text>
</comment>
<comment type="caution">
    <text evidence="11">Lacks conserved residue(s) required for the propagation of feature annotation.</text>
</comment>
<dbReference type="EMBL" id="JADJZA010000008">
    <property type="protein sequence ID" value="MBK9298251.1"/>
    <property type="molecule type" value="Genomic_DNA"/>
</dbReference>
<feature type="binding site" evidence="11">
    <location>
        <position position="332"/>
    </location>
    <ligand>
        <name>FMN</name>
        <dbReference type="ChEBI" id="CHEBI:58210"/>
    </ligand>
</feature>
<evidence type="ECO:0000313" key="14">
    <source>
        <dbReference type="Proteomes" id="UP000727993"/>
    </source>
</evidence>
<dbReference type="CDD" id="cd07304">
    <property type="entry name" value="Chorismate_synthase"/>
    <property type="match status" value="1"/>
</dbReference>
<dbReference type="PROSITE" id="PS00789">
    <property type="entry name" value="CHORISMATE_SYNTHASE_3"/>
    <property type="match status" value="1"/>
</dbReference>
<keyword evidence="7 11" id="KW-0274">FAD</keyword>
<comment type="pathway">
    <text evidence="1 11 12">Metabolic intermediate biosynthesis; chorismate biosynthesis; chorismate from D-erythrose 4-phosphate and phosphoenolpyruvate: step 7/7.</text>
</comment>
<dbReference type="EC" id="4.2.3.5" evidence="3 11"/>
<evidence type="ECO:0000256" key="9">
    <source>
        <dbReference type="ARBA" id="ARBA00023141"/>
    </source>
</evidence>
<evidence type="ECO:0000256" key="3">
    <source>
        <dbReference type="ARBA" id="ARBA00013036"/>
    </source>
</evidence>
<evidence type="ECO:0000256" key="6">
    <source>
        <dbReference type="ARBA" id="ARBA00022643"/>
    </source>
</evidence>
<dbReference type="PROSITE" id="PS00787">
    <property type="entry name" value="CHORISMATE_SYNTHASE_1"/>
    <property type="match status" value="1"/>
</dbReference>
<dbReference type="GO" id="GO:0004107">
    <property type="term" value="F:chorismate synthase activity"/>
    <property type="evidence" value="ECO:0007669"/>
    <property type="project" value="UniProtKB-UniRule"/>
</dbReference>
<keyword evidence="10 11" id="KW-0456">Lyase</keyword>